<evidence type="ECO:0000256" key="5">
    <source>
        <dbReference type="ARBA" id="ARBA00023004"/>
    </source>
</evidence>
<dbReference type="InterPro" id="IPR005911">
    <property type="entry name" value="YhcC-like"/>
</dbReference>
<dbReference type="PROSITE" id="PS51918">
    <property type="entry name" value="RADICAL_SAM"/>
    <property type="match status" value="1"/>
</dbReference>
<dbReference type="Pfam" id="PF16199">
    <property type="entry name" value="Radical_SAM_C"/>
    <property type="match status" value="1"/>
</dbReference>
<dbReference type="GO" id="GO:0051539">
    <property type="term" value="F:4 iron, 4 sulfur cluster binding"/>
    <property type="evidence" value="ECO:0007669"/>
    <property type="project" value="UniProtKB-KW"/>
</dbReference>
<dbReference type="EMBL" id="BQKE01000001">
    <property type="protein sequence ID" value="GJM60155.1"/>
    <property type="molecule type" value="Genomic_DNA"/>
</dbReference>
<reference evidence="8 9" key="1">
    <citation type="submission" date="2021-12" db="EMBL/GenBank/DDBJ databases">
        <title>Genome sequencing of bacteria with rrn-lacking chromosome and rrn-plasmid.</title>
        <authorList>
            <person name="Anda M."/>
            <person name="Iwasaki W."/>
        </authorList>
    </citation>
    <scope>NUCLEOTIDE SEQUENCE [LARGE SCALE GENOMIC DNA]</scope>
    <source>
        <strain evidence="8 9">NBRC 15940</strain>
    </source>
</reference>
<dbReference type="Proteomes" id="UP001310022">
    <property type="component" value="Unassembled WGS sequence"/>
</dbReference>
<dbReference type="SFLD" id="SFLDG01086">
    <property type="entry name" value="elongater_protein-like"/>
    <property type="match status" value="1"/>
</dbReference>
<dbReference type="GO" id="GO:0003824">
    <property type="term" value="F:catalytic activity"/>
    <property type="evidence" value="ECO:0007669"/>
    <property type="project" value="InterPro"/>
</dbReference>
<organism evidence="8 9">
    <name type="scientific">Persicobacter diffluens</name>
    <dbReference type="NCBI Taxonomy" id="981"/>
    <lineage>
        <taxon>Bacteria</taxon>
        <taxon>Pseudomonadati</taxon>
        <taxon>Bacteroidota</taxon>
        <taxon>Cytophagia</taxon>
        <taxon>Cytophagales</taxon>
        <taxon>Persicobacteraceae</taxon>
        <taxon>Persicobacter</taxon>
    </lineage>
</organism>
<comment type="caution">
    <text evidence="8">The sequence shown here is derived from an EMBL/GenBank/DDBJ whole genome shotgun (WGS) entry which is preliminary data.</text>
</comment>
<evidence type="ECO:0000256" key="4">
    <source>
        <dbReference type="ARBA" id="ARBA00022723"/>
    </source>
</evidence>
<dbReference type="SFLD" id="SFLDS00029">
    <property type="entry name" value="Radical_SAM"/>
    <property type="match status" value="1"/>
</dbReference>
<sequence length="322" mass="37047">MIDANTPPNFWDSGRRYNAYVDYLKQTYGGRIQKVSINADFTCPNRDGSLGRGGCTFCNNDSFTPSYVRENPSITTQLEKGLKFLKKRYKRTAKFVGYFQAYTNTYGDLEDLKKVYEEALAHPDIEGLVIGTRPDCINEAQLDYFEALAKEHLIVLEYGIESCYNDTLDSVNRGHSFEDSVRAIKMSVGRGFHVGGHLMFGFPNDSRERMLAQVALINELPLDSIKFHQLQVVKGTIMAKEYKDHPEQFNFFDREEYIDFVIDFVERLRPELQIQRFTSEAPPAIKIAPNWGMVRGDTLLSQIEKRLEERNTWQGKLFSSSH</sequence>
<feature type="domain" description="Radical SAM core" evidence="7">
    <location>
        <begin position="27"/>
        <end position="271"/>
    </location>
</feature>
<dbReference type="PANTHER" id="PTHR11135">
    <property type="entry name" value="HISTONE ACETYLTRANSFERASE-RELATED"/>
    <property type="match status" value="1"/>
</dbReference>
<dbReference type="RefSeq" id="WP_338236007.1">
    <property type="nucleotide sequence ID" value="NZ_BQKE01000001.1"/>
</dbReference>
<keyword evidence="5" id="KW-0408">Iron</keyword>
<evidence type="ECO:0000256" key="1">
    <source>
        <dbReference type="ARBA" id="ARBA00001966"/>
    </source>
</evidence>
<evidence type="ECO:0000256" key="3">
    <source>
        <dbReference type="ARBA" id="ARBA00022691"/>
    </source>
</evidence>
<dbReference type="CDD" id="cd01335">
    <property type="entry name" value="Radical_SAM"/>
    <property type="match status" value="1"/>
</dbReference>
<keyword evidence="4" id="KW-0479">Metal-binding</keyword>
<dbReference type="NCBIfam" id="TIGR01212">
    <property type="entry name" value="TIGR01212 family radical SAM protein"/>
    <property type="match status" value="1"/>
</dbReference>
<dbReference type="InterPro" id="IPR023404">
    <property type="entry name" value="rSAM_horseshoe"/>
</dbReference>
<gene>
    <name evidence="8" type="ORF">PEDI_07070</name>
</gene>
<keyword evidence="3" id="KW-0949">S-adenosyl-L-methionine</keyword>
<dbReference type="InterPro" id="IPR039661">
    <property type="entry name" value="ELP3"/>
</dbReference>
<keyword evidence="2" id="KW-0004">4Fe-4S</keyword>
<dbReference type="Gene3D" id="3.80.30.20">
    <property type="entry name" value="tm_1862 like domain"/>
    <property type="match status" value="1"/>
</dbReference>
<dbReference type="SFLD" id="SFLDG01091">
    <property type="entry name" value="uncharacterized_CHP01210-like"/>
    <property type="match status" value="1"/>
</dbReference>
<keyword evidence="9" id="KW-1185">Reference proteome</keyword>
<name>A0AAN4VXI7_9BACT</name>
<dbReference type="InterPro" id="IPR032432">
    <property type="entry name" value="Radical_SAM_C"/>
</dbReference>
<evidence type="ECO:0000313" key="8">
    <source>
        <dbReference type="EMBL" id="GJM60155.1"/>
    </source>
</evidence>
<accession>A0AAN4VXI7</accession>
<dbReference type="InterPro" id="IPR007197">
    <property type="entry name" value="rSAM"/>
</dbReference>
<evidence type="ECO:0000259" key="7">
    <source>
        <dbReference type="PROSITE" id="PS51918"/>
    </source>
</evidence>
<evidence type="ECO:0000256" key="2">
    <source>
        <dbReference type="ARBA" id="ARBA00022485"/>
    </source>
</evidence>
<dbReference type="InterPro" id="IPR006638">
    <property type="entry name" value="Elp3/MiaA/NifB-like_rSAM"/>
</dbReference>
<dbReference type="InterPro" id="IPR058240">
    <property type="entry name" value="rSAM_sf"/>
</dbReference>
<comment type="cofactor">
    <cofactor evidence="1">
        <name>[4Fe-4S] cluster</name>
        <dbReference type="ChEBI" id="CHEBI:49883"/>
    </cofactor>
</comment>
<proteinExistence type="predicted"/>
<dbReference type="PANTHER" id="PTHR11135:SF1">
    <property type="entry name" value="PROTEIN YHCC"/>
    <property type="match status" value="1"/>
</dbReference>
<keyword evidence="6" id="KW-0411">Iron-sulfur</keyword>
<dbReference type="SMART" id="SM00729">
    <property type="entry name" value="Elp3"/>
    <property type="match status" value="1"/>
</dbReference>
<protein>
    <submittedName>
        <fullName evidence="8">TIGR01212 family radical SAM protein</fullName>
    </submittedName>
</protein>
<dbReference type="AlphaFoldDB" id="A0AAN4VXI7"/>
<dbReference type="SUPFAM" id="SSF102114">
    <property type="entry name" value="Radical SAM enzymes"/>
    <property type="match status" value="1"/>
</dbReference>
<dbReference type="GO" id="GO:0046872">
    <property type="term" value="F:metal ion binding"/>
    <property type="evidence" value="ECO:0007669"/>
    <property type="project" value="UniProtKB-KW"/>
</dbReference>
<dbReference type="Pfam" id="PF04055">
    <property type="entry name" value="Radical_SAM"/>
    <property type="match status" value="1"/>
</dbReference>
<evidence type="ECO:0000313" key="9">
    <source>
        <dbReference type="Proteomes" id="UP001310022"/>
    </source>
</evidence>
<evidence type="ECO:0000256" key="6">
    <source>
        <dbReference type="ARBA" id="ARBA00023014"/>
    </source>
</evidence>